<dbReference type="Pfam" id="PF22590">
    <property type="entry name" value="Cas3-like_C_2"/>
    <property type="match status" value="1"/>
</dbReference>
<evidence type="ECO:0000313" key="11">
    <source>
        <dbReference type="EMBL" id="MFD2037559.1"/>
    </source>
</evidence>
<dbReference type="InterPro" id="IPR054712">
    <property type="entry name" value="Cas3-like_dom"/>
</dbReference>
<dbReference type="Proteomes" id="UP001597361">
    <property type="component" value="Unassembled WGS sequence"/>
</dbReference>
<gene>
    <name evidence="11" type="primary">cas3</name>
    <name evidence="11" type="ORF">ACFSKL_22385</name>
</gene>
<dbReference type="SUPFAM" id="SSF52540">
    <property type="entry name" value="P-loop containing nucleoside triphosphate hydrolases"/>
    <property type="match status" value="1"/>
</dbReference>
<protein>
    <submittedName>
        <fullName evidence="11">CRISPR-associated helicase Cas3</fullName>
    </submittedName>
</protein>
<evidence type="ECO:0000256" key="1">
    <source>
        <dbReference type="ARBA" id="ARBA00006847"/>
    </source>
</evidence>
<evidence type="ECO:0000256" key="4">
    <source>
        <dbReference type="ARBA" id="ARBA00022723"/>
    </source>
</evidence>
<keyword evidence="9" id="KW-0051">Antiviral defense</keyword>
<keyword evidence="6" id="KW-0378">Hydrolase</keyword>
<reference evidence="12" key="1">
    <citation type="journal article" date="2019" name="Int. J. Syst. Evol. Microbiol.">
        <title>The Global Catalogue of Microorganisms (GCM) 10K type strain sequencing project: providing services to taxonomists for standard genome sequencing and annotation.</title>
        <authorList>
            <consortium name="The Broad Institute Genomics Platform"/>
            <consortium name="The Broad Institute Genome Sequencing Center for Infectious Disease"/>
            <person name="Wu L."/>
            <person name="Ma J."/>
        </authorList>
    </citation>
    <scope>NUCLEOTIDE SEQUENCE [LARGE SCALE GENOMIC DNA]</scope>
    <source>
        <strain evidence="12">CGMCC 1.15180</strain>
    </source>
</reference>
<evidence type="ECO:0000256" key="9">
    <source>
        <dbReference type="ARBA" id="ARBA00023118"/>
    </source>
</evidence>
<evidence type="ECO:0000256" key="8">
    <source>
        <dbReference type="ARBA" id="ARBA00022840"/>
    </source>
</evidence>
<evidence type="ECO:0000256" key="2">
    <source>
        <dbReference type="ARBA" id="ARBA00009046"/>
    </source>
</evidence>
<proteinExistence type="inferred from homology"/>
<dbReference type="Pfam" id="PF00270">
    <property type="entry name" value="DEAD"/>
    <property type="match status" value="1"/>
</dbReference>
<keyword evidence="7" id="KW-0347">Helicase</keyword>
<name>A0ABW4VTK9_9BACT</name>
<keyword evidence="3" id="KW-0540">Nuclease</keyword>
<dbReference type="EMBL" id="JBHUHR010000050">
    <property type="protein sequence ID" value="MFD2037559.1"/>
    <property type="molecule type" value="Genomic_DNA"/>
</dbReference>
<evidence type="ECO:0000256" key="7">
    <source>
        <dbReference type="ARBA" id="ARBA00022806"/>
    </source>
</evidence>
<evidence type="ECO:0000259" key="10">
    <source>
        <dbReference type="PROSITE" id="PS51643"/>
    </source>
</evidence>
<dbReference type="InterPro" id="IPR038257">
    <property type="entry name" value="CRISPR-assoc_Cas3_HD_sf"/>
</dbReference>
<dbReference type="InterPro" id="IPR027417">
    <property type="entry name" value="P-loop_NTPase"/>
</dbReference>
<dbReference type="InterPro" id="IPR011545">
    <property type="entry name" value="DEAD/DEAH_box_helicase_dom"/>
</dbReference>
<dbReference type="NCBIfam" id="TIGR01596">
    <property type="entry name" value="cas3_HD"/>
    <property type="match status" value="1"/>
</dbReference>
<dbReference type="RefSeq" id="WP_376889538.1">
    <property type="nucleotide sequence ID" value="NZ_JBHUHR010000050.1"/>
</dbReference>
<comment type="caution">
    <text evidence="11">The sequence shown here is derived from an EMBL/GenBank/DDBJ whole genome shotgun (WGS) entry which is preliminary data.</text>
</comment>
<dbReference type="CDD" id="cd17930">
    <property type="entry name" value="DEXHc_cas3"/>
    <property type="match status" value="1"/>
</dbReference>
<accession>A0ABW4VTK9</accession>
<dbReference type="NCBIfam" id="TIGR01587">
    <property type="entry name" value="cas3_core"/>
    <property type="match status" value="1"/>
</dbReference>
<dbReference type="SMART" id="SM00487">
    <property type="entry name" value="DEXDc"/>
    <property type="match status" value="1"/>
</dbReference>
<dbReference type="CDD" id="cd09641">
    <property type="entry name" value="Cas3''_I"/>
    <property type="match status" value="1"/>
</dbReference>
<dbReference type="InterPro" id="IPR006474">
    <property type="entry name" value="Helicase_Cas3_CRISPR-ass_core"/>
</dbReference>
<dbReference type="InterPro" id="IPR014001">
    <property type="entry name" value="Helicase_ATP-bd"/>
</dbReference>
<dbReference type="PROSITE" id="PS51643">
    <property type="entry name" value="HD_CAS3"/>
    <property type="match status" value="1"/>
</dbReference>
<comment type="similarity">
    <text evidence="2">In the central section; belongs to the CRISPR-associated helicase Cas3 family.</text>
</comment>
<sequence length="795" mass="92960">MNLSELISHDDRTLSEHLKGLKEVVDLLLEDKIQNLFTKSELKNMLYGLISYHDLAKASIFFQLYLSKALVLKGKGHVNYSIDELEFFLRSNTTKYNEWINSPELKEHAHFGAWAFLTTIPIEERYGLGAMLSLKVLKRHHGYLRNFELGCMNPANHKNQFKIIEENINYGKVEALMNSIDLPFKIPHIIDILEGFKLLQFKKLEKYLEENQDPSFYLKTLFVYSLLLSADKGDVMLKNKSFERNSIKSQVIDEFKKSTLTNTFKINELREKAYQTAVENTLKCGKQNFFSITLPTGLGKTFTAFKAALFLKEKFAPKARIVYCLPFTSIIDQNGFLFKEILIKSGLNPELIGIHHHLAIPENKDENEIDYPEWEYFTEGWQKEITVSTFVQFWESIFTNHNKNLRKFHNLVNSIIILDEVQAINPSLIPALEFMMESMALHFNTKFVLVSATQPLILPEKTKELCWFETEDYFFKKLNRTQIDKTLLSRGLISEEELASLIIEKFSFQSKSILVICNTIRFSQNLFQILSEKLEIDKLFYLSASIIPHSREKVLNDNISPLLKKKEPLILISTQVIEAGVDVDFDLVFRDFSPLSSINQAAGRCNRNSSKVVSKVHIFRSGKEKIYDPTLLSVTERTLNKYNAIIQESQYFELNTSYFEAIKEKVQDYSYISEKLIKSVLSLKFEDVGTDKDFRLIVEKYKSYNFFIPVNEKALLLWDIYLQLMEIEEHFERKQKLKLHFPKMMKYVIKIPDYIYTPSEENKVKFLIYDLEWSLFYDETFGYKKPKIENPIEIF</sequence>
<keyword evidence="5" id="KW-0547">Nucleotide-binding</keyword>
<dbReference type="Gene3D" id="3.40.50.300">
    <property type="entry name" value="P-loop containing nucleotide triphosphate hydrolases"/>
    <property type="match status" value="2"/>
</dbReference>
<evidence type="ECO:0000256" key="6">
    <source>
        <dbReference type="ARBA" id="ARBA00022801"/>
    </source>
</evidence>
<comment type="similarity">
    <text evidence="1">In the N-terminal section; belongs to the CRISPR-associated nuclease Cas3-HD family.</text>
</comment>
<dbReference type="InterPro" id="IPR006483">
    <property type="entry name" value="CRISPR-assoc_Cas3_HD"/>
</dbReference>
<keyword evidence="12" id="KW-1185">Reference proteome</keyword>
<evidence type="ECO:0000313" key="12">
    <source>
        <dbReference type="Proteomes" id="UP001597361"/>
    </source>
</evidence>
<dbReference type="Gene3D" id="1.10.3210.30">
    <property type="match status" value="1"/>
</dbReference>
<evidence type="ECO:0000256" key="5">
    <source>
        <dbReference type="ARBA" id="ARBA00022741"/>
    </source>
</evidence>
<feature type="domain" description="HD Cas3-type" evidence="10">
    <location>
        <begin position="7"/>
        <end position="233"/>
    </location>
</feature>
<organism evidence="11 12">
    <name type="scientific">Belliella marina</name>
    <dbReference type="NCBI Taxonomy" id="1644146"/>
    <lineage>
        <taxon>Bacteria</taxon>
        <taxon>Pseudomonadati</taxon>
        <taxon>Bacteroidota</taxon>
        <taxon>Cytophagia</taxon>
        <taxon>Cytophagales</taxon>
        <taxon>Cyclobacteriaceae</taxon>
        <taxon>Belliella</taxon>
    </lineage>
</organism>
<keyword evidence="4" id="KW-0479">Metal-binding</keyword>
<evidence type="ECO:0000256" key="3">
    <source>
        <dbReference type="ARBA" id="ARBA00022722"/>
    </source>
</evidence>
<keyword evidence="8" id="KW-0067">ATP-binding</keyword>